<accession>A0ABS2GKJ6</accession>
<sequence length="107" mass="12026">MPQVIVKGISREKTAALAPRIAETVASIIAVPEEWIVVEHNEVAFFRGGKADARSAMVVIQWKQRPKELQEKVAKALADLLLAEGSRPVEIIYQNLDMDDFYEYKGE</sequence>
<dbReference type="Pfam" id="PF08921">
    <property type="entry name" value="DUF1904"/>
    <property type="match status" value="1"/>
</dbReference>
<keyword evidence="2" id="KW-1185">Reference proteome</keyword>
<name>A0ABS2GKJ6_9FIRM</name>
<dbReference type="EMBL" id="JACSNR010000003">
    <property type="protein sequence ID" value="MBM6922907.1"/>
    <property type="molecule type" value="Genomic_DNA"/>
</dbReference>
<organism evidence="1 2">
    <name type="scientific">Hydrogenoanaerobacterium saccharovorans</name>
    <dbReference type="NCBI Taxonomy" id="474960"/>
    <lineage>
        <taxon>Bacteria</taxon>
        <taxon>Bacillati</taxon>
        <taxon>Bacillota</taxon>
        <taxon>Clostridia</taxon>
        <taxon>Eubacteriales</taxon>
        <taxon>Oscillospiraceae</taxon>
        <taxon>Hydrogenoanaerobacterium</taxon>
    </lineage>
</organism>
<dbReference type="Gene3D" id="3.30.429.10">
    <property type="entry name" value="Macrophage Migration Inhibitory Factor"/>
    <property type="match status" value="1"/>
</dbReference>
<reference evidence="1 2" key="1">
    <citation type="journal article" date="2021" name="Sci. Rep.">
        <title>The distribution of antibiotic resistance genes in chicken gut microbiota commensals.</title>
        <authorList>
            <person name="Juricova H."/>
            <person name="Matiasovicova J."/>
            <person name="Kubasova T."/>
            <person name="Cejkova D."/>
            <person name="Rychlik I."/>
        </authorList>
    </citation>
    <scope>NUCLEOTIDE SEQUENCE [LARGE SCALE GENOMIC DNA]</scope>
    <source>
        <strain evidence="1 2">An564</strain>
    </source>
</reference>
<dbReference type="Proteomes" id="UP000724149">
    <property type="component" value="Unassembled WGS sequence"/>
</dbReference>
<dbReference type="InterPro" id="IPR014347">
    <property type="entry name" value="Tautomerase/MIF_sf"/>
</dbReference>
<gene>
    <name evidence="1" type="ORF">H9X81_04265</name>
</gene>
<proteinExistence type="predicted"/>
<dbReference type="InterPro" id="IPR015017">
    <property type="entry name" value="DUF1904"/>
</dbReference>
<dbReference type="SUPFAM" id="SSF55331">
    <property type="entry name" value="Tautomerase/MIF"/>
    <property type="match status" value="1"/>
</dbReference>
<protein>
    <submittedName>
        <fullName evidence="1">DUF1904 family protein</fullName>
    </submittedName>
</protein>
<evidence type="ECO:0000313" key="2">
    <source>
        <dbReference type="Proteomes" id="UP000724149"/>
    </source>
</evidence>
<dbReference type="RefSeq" id="WP_177503865.1">
    <property type="nucleotide sequence ID" value="NZ_JACSNR010000003.1"/>
</dbReference>
<comment type="caution">
    <text evidence="1">The sequence shown here is derived from an EMBL/GenBank/DDBJ whole genome shotgun (WGS) entry which is preliminary data.</text>
</comment>
<evidence type="ECO:0000313" key="1">
    <source>
        <dbReference type="EMBL" id="MBM6922907.1"/>
    </source>
</evidence>